<dbReference type="InterPro" id="IPR001279">
    <property type="entry name" value="Metallo-B-lactamas"/>
</dbReference>
<keyword evidence="3" id="KW-1185">Reference proteome</keyword>
<dbReference type="EMBL" id="FWFX01000004">
    <property type="protein sequence ID" value="SLN34855.1"/>
    <property type="molecule type" value="Genomic_DNA"/>
</dbReference>
<dbReference type="SMART" id="SM00849">
    <property type="entry name" value="Lactamase_B"/>
    <property type="match status" value="1"/>
</dbReference>
<dbReference type="Pfam" id="PF17778">
    <property type="entry name" value="WHD_BLACT"/>
    <property type="match status" value="1"/>
</dbReference>
<dbReference type="CDD" id="cd16278">
    <property type="entry name" value="metallo-hydrolase-like_MBL-fold"/>
    <property type="match status" value="1"/>
</dbReference>
<dbReference type="GO" id="GO:0004416">
    <property type="term" value="F:hydroxyacylglutathione hydrolase activity"/>
    <property type="evidence" value="ECO:0007669"/>
    <property type="project" value="UniProtKB-EC"/>
</dbReference>
<dbReference type="InterPro" id="IPR050662">
    <property type="entry name" value="Sec-metab_biosynth-thioest"/>
</dbReference>
<dbReference type="PANTHER" id="PTHR23131">
    <property type="entry name" value="ENDORIBONUCLEASE LACTB2"/>
    <property type="match status" value="1"/>
</dbReference>
<dbReference type="Gene3D" id="1.10.10.10">
    <property type="entry name" value="Winged helix-like DNA-binding domain superfamily/Winged helix DNA-binding domain"/>
    <property type="match status" value="1"/>
</dbReference>
<dbReference type="SUPFAM" id="SSF56281">
    <property type="entry name" value="Metallo-hydrolase/oxidoreductase"/>
    <property type="match status" value="1"/>
</dbReference>
<dbReference type="RefSeq" id="WP_085805161.1">
    <property type="nucleotide sequence ID" value="NZ_FWFX01000004.1"/>
</dbReference>
<dbReference type="InterPro" id="IPR036388">
    <property type="entry name" value="WH-like_DNA-bd_sf"/>
</dbReference>
<organism evidence="2 3">
    <name type="scientific">Roseovarius albus</name>
    <dbReference type="NCBI Taxonomy" id="1247867"/>
    <lineage>
        <taxon>Bacteria</taxon>
        <taxon>Pseudomonadati</taxon>
        <taxon>Pseudomonadota</taxon>
        <taxon>Alphaproteobacteria</taxon>
        <taxon>Rhodobacterales</taxon>
        <taxon>Roseobacteraceae</taxon>
        <taxon>Roseovarius</taxon>
    </lineage>
</organism>
<dbReference type="Proteomes" id="UP000193061">
    <property type="component" value="Unassembled WGS sequence"/>
</dbReference>
<sequence>MSDKTEIANLHPGQVQDLSPTIRRILAPNPSPMTYTGTNTYILGTTDLAVIDPGPHDQVHLDTILKTVQLGQKITHILVSHSHLDHSPLAAKLSELTGAKIYAYGPSGTGRSQIMQHLIERGFPISGEGIDPVFAPDICLSDGESIAAQGWKITAHWTPGHLGNHLCFEYGSALFTGDLVMGWASSLVSPPDGDLTDFMSSCRKLETLNSTIYYPGHGDPISEPSKRLSWLISHRNSREREILQALKIGPASPPDLAQKIYTDTPDRLIPAATRNVLAHLIDLYMRKQVQPLSDLSPDTKFQLNFGTKSKK</sequence>
<dbReference type="InterPro" id="IPR036866">
    <property type="entry name" value="RibonucZ/Hydroxyglut_hydro"/>
</dbReference>
<dbReference type="EC" id="3.1.2.6" evidence="2"/>
<proteinExistence type="predicted"/>
<dbReference type="Gene3D" id="3.60.15.10">
    <property type="entry name" value="Ribonuclease Z/Hydroxyacylglutathione hydrolase-like"/>
    <property type="match status" value="1"/>
</dbReference>
<dbReference type="AlphaFoldDB" id="A0A1X6YXS1"/>
<gene>
    <name evidence="2" type="primary">gloB_1</name>
    <name evidence="2" type="ORF">ROA7450_01613</name>
</gene>
<evidence type="ECO:0000259" key="1">
    <source>
        <dbReference type="SMART" id="SM00849"/>
    </source>
</evidence>
<dbReference type="Pfam" id="PF00753">
    <property type="entry name" value="Lactamase_B"/>
    <property type="match status" value="1"/>
</dbReference>
<feature type="domain" description="Metallo-beta-lactamase" evidence="1">
    <location>
        <begin position="37"/>
        <end position="217"/>
    </location>
</feature>
<keyword evidence="2" id="KW-0378">Hydrolase</keyword>
<evidence type="ECO:0000313" key="2">
    <source>
        <dbReference type="EMBL" id="SLN34855.1"/>
    </source>
</evidence>
<accession>A0A1X6YXS1</accession>
<name>A0A1X6YXS1_9RHOB</name>
<reference evidence="2 3" key="1">
    <citation type="submission" date="2017-03" db="EMBL/GenBank/DDBJ databases">
        <authorList>
            <person name="Afonso C.L."/>
            <person name="Miller P.J."/>
            <person name="Scott M.A."/>
            <person name="Spackman E."/>
            <person name="Goraichik I."/>
            <person name="Dimitrov K.M."/>
            <person name="Suarez D.L."/>
            <person name="Swayne D.E."/>
        </authorList>
    </citation>
    <scope>NUCLEOTIDE SEQUENCE [LARGE SCALE GENOMIC DNA]</scope>
    <source>
        <strain evidence="2 3">CECT 7450</strain>
    </source>
</reference>
<dbReference type="PANTHER" id="PTHR23131:SF0">
    <property type="entry name" value="ENDORIBONUCLEASE LACTB2"/>
    <property type="match status" value="1"/>
</dbReference>
<evidence type="ECO:0000313" key="3">
    <source>
        <dbReference type="Proteomes" id="UP000193061"/>
    </source>
</evidence>
<protein>
    <submittedName>
        <fullName evidence="2">Hydroxyacylglutathione hydrolase</fullName>
        <ecNumber evidence="2">3.1.2.6</ecNumber>
    </submittedName>
</protein>
<dbReference type="InterPro" id="IPR041516">
    <property type="entry name" value="LACTB2_WH"/>
</dbReference>
<dbReference type="OrthoDB" id="9788263at2"/>